<feature type="domain" description="Predicted membrane protein YciQ-like C-terminal" evidence="2">
    <location>
        <begin position="43"/>
        <end position="215"/>
    </location>
</feature>
<organism evidence="3 4">
    <name type="scientific">Arachnia propionica</name>
    <dbReference type="NCBI Taxonomy" id="1750"/>
    <lineage>
        <taxon>Bacteria</taxon>
        <taxon>Bacillati</taxon>
        <taxon>Actinomycetota</taxon>
        <taxon>Actinomycetes</taxon>
        <taxon>Propionibacteriales</taxon>
        <taxon>Propionibacteriaceae</taxon>
        <taxon>Arachnia</taxon>
    </lineage>
</organism>
<dbReference type="RefSeq" id="WP_125228899.1">
    <property type="nucleotide sequence ID" value="NZ_RQYT01000041.1"/>
</dbReference>
<evidence type="ECO:0000256" key="1">
    <source>
        <dbReference type="SAM" id="Phobius"/>
    </source>
</evidence>
<feature type="transmembrane region" description="Helical" evidence="1">
    <location>
        <begin position="182"/>
        <end position="198"/>
    </location>
</feature>
<feature type="transmembrane region" description="Helical" evidence="1">
    <location>
        <begin position="6"/>
        <end position="25"/>
    </location>
</feature>
<keyword evidence="1" id="KW-0812">Transmembrane</keyword>
<evidence type="ECO:0000313" key="3">
    <source>
        <dbReference type="EMBL" id="RRD48412.1"/>
    </source>
</evidence>
<dbReference type="Proteomes" id="UP000280935">
    <property type="component" value="Unassembled WGS sequence"/>
</dbReference>
<keyword evidence="1" id="KW-1133">Transmembrane helix</keyword>
<gene>
    <name evidence="3" type="ORF">EII35_13025</name>
</gene>
<protein>
    <submittedName>
        <fullName evidence="3">DUF2207 domain-containing protein</fullName>
    </submittedName>
</protein>
<dbReference type="InterPro" id="IPR048389">
    <property type="entry name" value="YciQ-like_C"/>
</dbReference>
<dbReference type="Pfam" id="PF20990">
    <property type="entry name" value="DUF2207_C"/>
    <property type="match status" value="1"/>
</dbReference>
<accession>A0A3P1WPA7</accession>
<dbReference type="OrthoDB" id="143710at2"/>
<name>A0A3P1WPA7_9ACTN</name>
<comment type="caution">
    <text evidence="3">The sequence shown here is derived from an EMBL/GenBank/DDBJ whole genome shotgun (WGS) entry which is preliminary data.</text>
</comment>
<evidence type="ECO:0000313" key="4">
    <source>
        <dbReference type="Proteomes" id="UP000280935"/>
    </source>
</evidence>
<keyword evidence="1" id="KW-0472">Membrane</keyword>
<dbReference type="EMBL" id="RQYT01000041">
    <property type="protein sequence ID" value="RRD48412.1"/>
    <property type="molecule type" value="Genomic_DNA"/>
</dbReference>
<reference evidence="3 4" key="1">
    <citation type="submission" date="2018-11" db="EMBL/GenBank/DDBJ databases">
        <title>Genomes From Bacteria Associated with the Canine Oral Cavity: a Test Case for Automated Genome-Based Taxonomic Assignment.</title>
        <authorList>
            <person name="Coil D.A."/>
            <person name="Jospin G."/>
            <person name="Darling A.E."/>
            <person name="Wallis C."/>
            <person name="Davis I.J."/>
            <person name="Harris S."/>
            <person name="Eisen J.A."/>
            <person name="Holcombe L.J."/>
            <person name="O'Flynn C."/>
        </authorList>
    </citation>
    <scope>NUCLEOTIDE SEQUENCE [LARGE SCALE GENOMIC DNA]</scope>
    <source>
        <strain evidence="3 4">OH2822_COT-296</strain>
    </source>
</reference>
<feature type="transmembrane region" description="Helical" evidence="1">
    <location>
        <begin position="157"/>
        <end position="176"/>
    </location>
</feature>
<dbReference type="AlphaFoldDB" id="A0A3P1WPA7"/>
<proteinExistence type="predicted"/>
<sequence length="312" mass="32844">MIPWLILLGAGCLLGGAAILCHQRWRRSRDEPSSESLPDDVIDGLAPGLVGMGLHARVRPRDILATIVDLAVRGHITVSVQEGRRRDWVLSRGPAARRGLRPFEHSFLDRIFSAGATVSLRELSRQRRGAVTKLANRLMQAAVKDGWFLATRPGRRFQWWGLGVGLAAAVAAAVLAPGWQGVVAAVLCGVAGLATLYQPELRVRRTARGTAIRAALLRRRHRLGEGALDGVGDDIVPWLVAFDLTSGPSAVVDGRAVSNANVRFDWLTGPGGAGDVAWATAGLAGEAAAEIGLRVLGGAALGLVAALLDGAG</sequence>
<evidence type="ECO:0000259" key="2">
    <source>
        <dbReference type="Pfam" id="PF20990"/>
    </source>
</evidence>